<dbReference type="Proteomes" id="UP000694388">
    <property type="component" value="Unplaced"/>
</dbReference>
<accession>A0A8C4QCT4</accession>
<evidence type="ECO:0000313" key="3">
    <source>
        <dbReference type="Ensembl" id="ENSEBUP00000013515.1"/>
    </source>
</evidence>
<sequence>MDEKQKEIIGAENEDKRPSGLHSADKVWFRKADKEPNKCEAADDDLVDDFVVLSAPDAADLPPGGRLCGYLNKIAGRGPLRAAKTRWFCLEPRSCRLYYYRTAQDARPLGHIDVSSATFSYEMDSAPGHFVVRTPSRDVTLQATNREIMMYWLQELQHFRREYSLSQGSGLPPQGLSASTMEPDGTGREEESIEQLATPEHEASPLLALLPEPLGLVGEQAACLPAPMTHTAISNYSLKHLGKEIRSVLLYYVCSLFLFITTFK</sequence>
<dbReference type="Ensembl" id="ENSEBUT00000014091.1">
    <property type="protein sequence ID" value="ENSEBUP00000013515.1"/>
    <property type="gene ID" value="ENSEBUG00000008534.1"/>
</dbReference>
<feature type="domain" description="PH" evidence="2">
    <location>
        <begin position="64"/>
        <end position="161"/>
    </location>
</feature>
<feature type="region of interest" description="Disordered" evidence="1">
    <location>
        <begin position="1"/>
        <end position="21"/>
    </location>
</feature>
<feature type="region of interest" description="Disordered" evidence="1">
    <location>
        <begin position="165"/>
        <end position="198"/>
    </location>
</feature>
<dbReference type="InterPro" id="IPR011993">
    <property type="entry name" value="PH-like_dom_sf"/>
</dbReference>
<dbReference type="SUPFAM" id="SSF50729">
    <property type="entry name" value="PH domain-like"/>
    <property type="match status" value="1"/>
</dbReference>
<dbReference type="PROSITE" id="PS50003">
    <property type="entry name" value="PH_DOMAIN"/>
    <property type="match status" value="1"/>
</dbReference>
<organism evidence="3 4">
    <name type="scientific">Eptatretus burgeri</name>
    <name type="common">Inshore hagfish</name>
    <dbReference type="NCBI Taxonomy" id="7764"/>
    <lineage>
        <taxon>Eukaryota</taxon>
        <taxon>Metazoa</taxon>
        <taxon>Chordata</taxon>
        <taxon>Craniata</taxon>
        <taxon>Vertebrata</taxon>
        <taxon>Cyclostomata</taxon>
        <taxon>Myxini</taxon>
        <taxon>Myxiniformes</taxon>
        <taxon>Myxinidae</taxon>
        <taxon>Eptatretinae</taxon>
        <taxon>Eptatretus</taxon>
    </lineage>
</organism>
<dbReference type="GeneTree" id="ENSGT00940000172107"/>
<keyword evidence="4" id="KW-1185">Reference proteome</keyword>
<dbReference type="Gene3D" id="2.30.29.30">
    <property type="entry name" value="Pleckstrin-homology domain (PH domain)/Phosphotyrosine-binding domain (PTB)"/>
    <property type="match status" value="1"/>
</dbReference>
<reference evidence="3" key="2">
    <citation type="submission" date="2025-09" db="UniProtKB">
        <authorList>
            <consortium name="Ensembl"/>
        </authorList>
    </citation>
    <scope>IDENTIFICATION</scope>
</reference>
<name>A0A8C4QCT4_EPTBU</name>
<dbReference type="SMART" id="SM00233">
    <property type="entry name" value="PH"/>
    <property type="match status" value="1"/>
</dbReference>
<protein>
    <recommendedName>
        <fullName evidence="2">PH domain-containing protein</fullName>
    </recommendedName>
</protein>
<dbReference type="FunFam" id="2.30.29.30:FF:000248">
    <property type="entry name" value="TBC1 domain family member 2A isoform X1"/>
    <property type="match status" value="1"/>
</dbReference>
<evidence type="ECO:0000256" key="1">
    <source>
        <dbReference type="SAM" id="MobiDB-lite"/>
    </source>
</evidence>
<evidence type="ECO:0000313" key="4">
    <source>
        <dbReference type="Proteomes" id="UP000694388"/>
    </source>
</evidence>
<reference evidence="3" key="1">
    <citation type="submission" date="2025-08" db="UniProtKB">
        <authorList>
            <consortium name="Ensembl"/>
        </authorList>
    </citation>
    <scope>IDENTIFICATION</scope>
</reference>
<proteinExistence type="predicted"/>
<dbReference type="InterPro" id="IPR001849">
    <property type="entry name" value="PH_domain"/>
</dbReference>
<dbReference type="Pfam" id="PF00169">
    <property type="entry name" value="PH"/>
    <property type="match status" value="1"/>
</dbReference>
<evidence type="ECO:0000259" key="2">
    <source>
        <dbReference type="PROSITE" id="PS50003"/>
    </source>
</evidence>
<dbReference type="AlphaFoldDB" id="A0A8C4QCT4"/>
<dbReference type="CDD" id="cd01265">
    <property type="entry name" value="PH_TBC1D2A"/>
    <property type="match status" value="1"/>
</dbReference>